<organism evidence="2">
    <name type="scientific">Moorella thermoacetica Y72</name>
    <dbReference type="NCBI Taxonomy" id="1325331"/>
    <lineage>
        <taxon>Bacteria</taxon>
        <taxon>Bacillati</taxon>
        <taxon>Bacillota</taxon>
        <taxon>Clostridia</taxon>
        <taxon>Neomoorellales</taxon>
        <taxon>Neomoorellaceae</taxon>
        <taxon>Neomoorella</taxon>
    </lineage>
</organism>
<name>A0A0S6UB93_NEOTH</name>
<evidence type="ECO:0000313" key="2">
    <source>
        <dbReference type="EMBL" id="GAF24860.1"/>
    </source>
</evidence>
<protein>
    <submittedName>
        <fullName evidence="2">Uncharacterized protein</fullName>
    </submittedName>
</protein>
<proteinExistence type="predicted"/>
<evidence type="ECO:0000256" key="1">
    <source>
        <dbReference type="SAM" id="MobiDB-lite"/>
    </source>
</evidence>
<accession>A0A0S6UB93</accession>
<feature type="region of interest" description="Disordered" evidence="1">
    <location>
        <begin position="1"/>
        <end position="26"/>
    </location>
</feature>
<gene>
    <name evidence="2" type="ORF">MTY_0188</name>
</gene>
<reference evidence="2" key="1">
    <citation type="journal article" date="2014" name="Gene">
        <title>Genome-guided analysis of transformation efficiency and carbon dioxide assimilation by Moorella thermoacetica Y72.</title>
        <authorList>
            <person name="Tsukahara K."/>
            <person name="Kita A."/>
            <person name="Nakashimada Y."/>
            <person name="Hoshino T."/>
            <person name="Murakami K."/>
        </authorList>
    </citation>
    <scope>NUCLEOTIDE SEQUENCE [LARGE SCALE GENOMIC DNA]</scope>
    <source>
        <strain evidence="2">Y72</strain>
    </source>
</reference>
<dbReference type="EMBL" id="DF238840">
    <property type="protein sequence ID" value="GAF24860.1"/>
    <property type="molecule type" value="Genomic_DNA"/>
</dbReference>
<dbReference type="AlphaFoldDB" id="A0A0S6UB93"/>
<sequence>MSAPVTGAAMYNTEEGMLSEGMREPPMDWENLKPCCNINQPKNMVRTRLK</sequence>
<dbReference type="Proteomes" id="UP000063718">
    <property type="component" value="Unassembled WGS sequence"/>
</dbReference>